<evidence type="ECO:0000256" key="3">
    <source>
        <dbReference type="ARBA" id="ARBA00023004"/>
    </source>
</evidence>
<dbReference type="Gene3D" id="3.60.21.10">
    <property type="match status" value="1"/>
</dbReference>
<dbReference type="Proteomes" id="UP000010483">
    <property type="component" value="Chromosome"/>
</dbReference>
<dbReference type="KEGG" id="csn:Cyast_1431"/>
<dbReference type="PATRIC" id="fig|292563.3.peg.1497"/>
<evidence type="ECO:0000256" key="2">
    <source>
        <dbReference type="ARBA" id="ARBA00022801"/>
    </source>
</evidence>
<dbReference type="Pfam" id="PF00149">
    <property type="entry name" value="Metallophos"/>
    <property type="match status" value="1"/>
</dbReference>
<keyword evidence="2" id="KW-0378">Hydrolase</keyword>
<dbReference type="BioCyc" id="CSTA292563:G1353-1443-MONOMER"/>
<feature type="domain" description="Calcineurin-like phosphoesterase" evidence="5">
    <location>
        <begin position="3"/>
        <end position="221"/>
    </location>
</feature>
<proteinExistence type="inferred from homology"/>
<evidence type="ECO:0000256" key="1">
    <source>
        <dbReference type="ARBA" id="ARBA00022723"/>
    </source>
</evidence>
<dbReference type="AlphaFoldDB" id="K9YLW9"/>
<dbReference type="SUPFAM" id="SSF56300">
    <property type="entry name" value="Metallo-dependent phosphatases"/>
    <property type="match status" value="1"/>
</dbReference>
<dbReference type="GO" id="GO:0046872">
    <property type="term" value="F:metal ion binding"/>
    <property type="evidence" value="ECO:0007669"/>
    <property type="project" value="UniProtKB-KW"/>
</dbReference>
<keyword evidence="3" id="KW-0408">Iron</keyword>
<dbReference type="STRING" id="292563.Cyast_1431"/>
<dbReference type="InterPro" id="IPR004843">
    <property type="entry name" value="Calcineurin-like_PHP"/>
</dbReference>
<dbReference type="PANTHER" id="PTHR42988:SF2">
    <property type="entry name" value="CYCLIC NUCLEOTIDE PHOSPHODIESTERASE CBUA0032-RELATED"/>
    <property type="match status" value="1"/>
</dbReference>
<keyword evidence="1" id="KW-0479">Metal-binding</keyword>
<evidence type="ECO:0000313" key="7">
    <source>
        <dbReference type="Proteomes" id="UP000010483"/>
    </source>
</evidence>
<gene>
    <name evidence="6" type="ordered locus">Cyast_1431</name>
</gene>
<reference evidence="7" key="1">
    <citation type="journal article" date="2013" name="Proc. Natl. Acad. Sci. U.S.A.">
        <title>Improving the coverage of the cyanobacterial phylum using diversity-driven genome sequencing.</title>
        <authorList>
            <person name="Shih P.M."/>
            <person name="Wu D."/>
            <person name="Latifi A."/>
            <person name="Axen S.D."/>
            <person name="Fewer D.P."/>
            <person name="Talla E."/>
            <person name="Calteau A."/>
            <person name="Cai F."/>
            <person name="Tandeau de Marsac N."/>
            <person name="Rippka R."/>
            <person name="Herdman M."/>
            <person name="Sivonen K."/>
            <person name="Coursin T."/>
            <person name="Laurent T."/>
            <person name="Goodwin L."/>
            <person name="Nolan M."/>
            <person name="Davenport K.W."/>
            <person name="Han C.S."/>
            <person name="Rubin E.M."/>
            <person name="Eisen J.A."/>
            <person name="Woyke T."/>
            <person name="Gugger M."/>
            <person name="Kerfeld C.A."/>
        </authorList>
    </citation>
    <scope>NUCLEOTIDE SEQUENCE [LARGE SCALE GENOMIC DNA]</scope>
    <source>
        <strain evidence="7">ATCC 29140 / PCC 7202</strain>
    </source>
</reference>
<comment type="similarity">
    <text evidence="4">Belongs to the cyclic nucleotide phosphodiesterase class-III family.</text>
</comment>
<protein>
    <submittedName>
        <fullName evidence="6">Metallophosphoesterase</fullName>
    </submittedName>
</protein>
<name>K9YLW9_CYASC</name>
<dbReference type="InterPro" id="IPR029052">
    <property type="entry name" value="Metallo-depent_PP-like"/>
</dbReference>
<evidence type="ECO:0000256" key="4">
    <source>
        <dbReference type="ARBA" id="ARBA00025742"/>
    </source>
</evidence>
<dbReference type="HOGENOM" id="CLU_064678_0_0_3"/>
<dbReference type="eggNOG" id="COG1409">
    <property type="taxonomic scope" value="Bacteria"/>
</dbReference>
<evidence type="ECO:0000313" key="6">
    <source>
        <dbReference type="EMBL" id="AFZ47395.1"/>
    </source>
</evidence>
<dbReference type="GO" id="GO:0016787">
    <property type="term" value="F:hydrolase activity"/>
    <property type="evidence" value="ECO:0007669"/>
    <property type="project" value="UniProtKB-KW"/>
</dbReference>
<dbReference type="EMBL" id="CP003940">
    <property type="protein sequence ID" value="AFZ47395.1"/>
    <property type="molecule type" value="Genomic_DNA"/>
</dbReference>
<keyword evidence="7" id="KW-1185">Reference proteome</keyword>
<sequence length="367" mass="42602">MNIRFAIASDLHIALPETIEDKPNRFHLTQFSIPAFDTVLAHLNNLDLDFLLLPGDLTQDGEPENHGWLQEKLASLPYPVYVIPGNHDIPSLEGNGKQIPYDKFPYFYQDCGYQYYTETLDYTCEIAPNLQLVALNSNHFDEDGNQRGFLKPSQLSWLQETLGKLKDKLVLLMVHHNVIEHLPQQSKHPLGRRYILDNSGALLEILDKYNVRLIFTGHLHIQDISQYKGIYEVTTGSLITYPSPYRIIELNRHNEEETTVKINSHRVIDLPEKESYDQFCREWMGDRSYPFIMKLLTSPPLNLEEEEASQYAPYMRYFWADIAKGDSELNYPQLPPQINQHFQRFGVDVIHGQPQFIDNNTTIKIEL</sequence>
<dbReference type="PANTHER" id="PTHR42988">
    <property type="entry name" value="PHOSPHOHYDROLASE"/>
    <property type="match status" value="1"/>
</dbReference>
<accession>K9YLW9</accession>
<evidence type="ECO:0000259" key="5">
    <source>
        <dbReference type="Pfam" id="PF00149"/>
    </source>
</evidence>
<organism evidence="6 7">
    <name type="scientific">Cyanobacterium stanieri (strain ATCC 29140 / PCC 7202)</name>
    <dbReference type="NCBI Taxonomy" id="292563"/>
    <lineage>
        <taxon>Bacteria</taxon>
        <taxon>Bacillati</taxon>
        <taxon>Cyanobacteriota</taxon>
        <taxon>Cyanophyceae</taxon>
        <taxon>Oscillatoriophycideae</taxon>
        <taxon>Chroococcales</taxon>
        <taxon>Geminocystaceae</taxon>
        <taxon>Cyanobacterium</taxon>
    </lineage>
</organism>
<dbReference type="InterPro" id="IPR050884">
    <property type="entry name" value="CNP_phosphodiesterase-III"/>
</dbReference>